<name>A0ABT1QBD9_9NOCA</name>
<protein>
    <recommendedName>
        <fullName evidence="3">Helix-turn-helix domain-containing protein</fullName>
    </recommendedName>
</protein>
<keyword evidence="2" id="KW-1185">Reference proteome</keyword>
<dbReference type="RefSeq" id="WP_255967955.1">
    <property type="nucleotide sequence ID" value="NZ_JANFQF010000007.1"/>
</dbReference>
<evidence type="ECO:0008006" key="3">
    <source>
        <dbReference type="Google" id="ProtNLM"/>
    </source>
</evidence>
<sequence>MTDDEHDAWELHQSGLTWTEVGREMGCTAGTAQAFATAYQKRTDDAAIQAQNTLC</sequence>
<organism evidence="1 2">
    <name type="scientific">Rhodococcus tibetensis</name>
    <dbReference type="NCBI Taxonomy" id="2965064"/>
    <lineage>
        <taxon>Bacteria</taxon>
        <taxon>Bacillati</taxon>
        <taxon>Actinomycetota</taxon>
        <taxon>Actinomycetes</taxon>
        <taxon>Mycobacteriales</taxon>
        <taxon>Nocardiaceae</taxon>
        <taxon>Rhodococcus</taxon>
    </lineage>
</organism>
<reference evidence="1 2" key="1">
    <citation type="submission" date="2022-07" db="EMBL/GenBank/DDBJ databases">
        <title>Degradation activity of malathion, p-nitrophenol and potential low-temperature adaptation strategy of Rhodococcus sp. FXJ9.536.</title>
        <authorList>
            <person name="Huang J."/>
            <person name="Huang Y."/>
        </authorList>
    </citation>
    <scope>NUCLEOTIDE SEQUENCE [LARGE SCALE GENOMIC DNA]</scope>
    <source>
        <strain evidence="1 2">FXJ9.536</strain>
    </source>
</reference>
<evidence type="ECO:0000313" key="1">
    <source>
        <dbReference type="EMBL" id="MCQ4119588.1"/>
    </source>
</evidence>
<gene>
    <name evidence="1" type="ORF">NOF53_10440</name>
</gene>
<dbReference type="Proteomes" id="UP001524501">
    <property type="component" value="Unassembled WGS sequence"/>
</dbReference>
<dbReference type="EMBL" id="JANFQF010000007">
    <property type="protein sequence ID" value="MCQ4119588.1"/>
    <property type="molecule type" value="Genomic_DNA"/>
</dbReference>
<proteinExistence type="predicted"/>
<comment type="caution">
    <text evidence="1">The sequence shown here is derived from an EMBL/GenBank/DDBJ whole genome shotgun (WGS) entry which is preliminary data.</text>
</comment>
<accession>A0ABT1QBD9</accession>
<evidence type="ECO:0000313" key="2">
    <source>
        <dbReference type="Proteomes" id="UP001524501"/>
    </source>
</evidence>